<dbReference type="PANTHER" id="PTHR31988">
    <property type="entry name" value="ESTERASE, PUTATIVE (DUF303)-RELATED"/>
    <property type="match status" value="1"/>
</dbReference>
<dbReference type="Proteomes" id="UP000547209">
    <property type="component" value="Unassembled WGS sequence"/>
</dbReference>
<comment type="caution">
    <text evidence="3">The sequence shown here is derived from an EMBL/GenBank/DDBJ whole genome shotgun (WGS) entry which is preliminary data.</text>
</comment>
<organism evidence="3 4">
    <name type="scientific">Cohnella nanjingensis</name>
    <dbReference type="NCBI Taxonomy" id="1387779"/>
    <lineage>
        <taxon>Bacteria</taxon>
        <taxon>Bacillati</taxon>
        <taxon>Bacillota</taxon>
        <taxon>Bacilli</taxon>
        <taxon>Bacillales</taxon>
        <taxon>Paenibacillaceae</taxon>
        <taxon>Cohnella</taxon>
    </lineage>
</organism>
<reference evidence="3 4" key="1">
    <citation type="submission" date="2020-08" db="EMBL/GenBank/DDBJ databases">
        <title>Cohnella phylogeny.</title>
        <authorList>
            <person name="Dunlap C."/>
        </authorList>
    </citation>
    <scope>NUCLEOTIDE SEQUENCE [LARGE SCALE GENOMIC DNA]</scope>
    <source>
        <strain evidence="3 4">DSM 28246</strain>
    </source>
</reference>
<evidence type="ECO:0000313" key="3">
    <source>
        <dbReference type="EMBL" id="MBB6671203.1"/>
    </source>
</evidence>
<gene>
    <name evidence="3" type="ORF">H7C19_10930</name>
</gene>
<dbReference type="PANTHER" id="PTHR31988:SF19">
    <property type="entry name" value="9-O-ACETYL-N-ACETYLNEURAMINIC ACID DEACETYLASE-RELATED"/>
    <property type="match status" value="1"/>
</dbReference>
<accession>A0A7X0RPR2</accession>
<proteinExistence type="predicted"/>
<dbReference type="Gene3D" id="3.40.50.1110">
    <property type="entry name" value="SGNH hydrolase"/>
    <property type="match status" value="1"/>
</dbReference>
<evidence type="ECO:0000256" key="1">
    <source>
        <dbReference type="ARBA" id="ARBA00022801"/>
    </source>
</evidence>
<dbReference type="SUPFAM" id="SSF52266">
    <property type="entry name" value="SGNH hydrolase"/>
    <property type="match status" value="1"/>
</dbReference>
<dbReference type="Pfam" id="PF03629">
    <property type="entry name" value="SASA"/>
    <property type="match status" value="1"/>
</dbReference>
<protein>
    <recommendedName>
        <fullName evidence="2">Sialate O-acetylesterase domain-containing protein</fullName>
    </recommendedName>
</protein>
<dbReference type="AlphaFoldDB" id="A0A7X0RPR2"/>
<feature type="domain" description="Sialate O-acetylesterase" evidence="2">
    <location>
        <begin position="119"/>
        <end position="352"/>
    </location>
</feature>
<dbReference type="InterPro" id="IPR052940">
    <property type="entry name" value="Carb_Esterase_6"/>
</dbReference>
<sequence>MASIAKASGLFIEEGPASWTILQQREGFAELALRGSWHAEGEFDPERAQAYVRVMREEDGEAVLPWQSGEMADDRRWSIRLAVPAGGLYRVETCLRIRKDDPAMEWPVRGDMIHHLGVGDLWLIAGQSNAAGYGRGPHDDNPELGVHLFRLNGRWDMATHPLNDPTDTRFPPNREWSNPGHSPFLAFAKRLKRELGYPIGLVPAALGGSHLRSWNLEETGELYRNLLDIVRHAGGGVKGMAWYQGCSDANVPESGESETYPDRFKRFVGQLREDLDDAELPVLTVQLNRLIGWETSDALDRCWGRVREAQRQAAERIPGVHVVPSLDCAVCDNIHNGPEGNVKLGGRLAKVALGAVYGRGPLHRAPRAVQAEYDCDPETGESRIVLRFANVAGHLLAHTTENVFTVEDASGRAEVRAWQVAGPREIALKLSRALAGEAVVHGAFETNPAYYVPFDDATRWPMLAFYGLRVELGNPSS</sequence>
<name>A0A7X0RPR2_9BACL</name>
<evidence type="ECO:0000259" key="2">
    <source>
        <dbReference type="Pfam" id="PF03629"/>
    </source>
</evidence>
<dbReference type="InterPro" id="IPR005181">
    <property type="entry name" value="SASA"/>
</dbReference>
<dbReference type="InterPro" id="IPR036514">
    <property type="entry name" value="SGNH_hydro_sf"/>
</dbReference>
<keyword evidence="1" id="KW-0378">Hydrolase</keyword>
<evidence type="ECO:0000313" key="4">
    <source>
        <dbReference type="Proteomes" id="UP000547209"/>
    </source>
</evidence>
<keyword evidence="4" id="KW-1185">Reference proteome</keyword>
<dbReference type="RefSeq" id="WP_185142688.1">
    <property type="nucleotide sequence ID" value="NZ_JACJVP010000018.1"/>
</dbReference>
<dbReference type="EMBL" id="JACJVP010000018">
    <property type="protein sequence ID" value="MBB6671203.1"/>
    <property type="molecule type" value="Genomic_DNA"/>
</dbReference>
<dbReference type="GO" id="GO:0016787">
    <property type="term" value="F:hydrolase activity"/>
    <property type="evidence" value="ECO:0007669"/>
    <property type="project" value="UniProtKB-KW"/>
</dbReference>